<dbReference type="PROSITE" id="PS51257">
    <property type="entry name" value="PROKAR_LIPOPROTEIN"/>
    <property type="match status" value="1"/>
</dbReference>
<organism evidence="2 3">
    <name type="scientific">Prevotella histicola</name>
    <dbReference type="NCBI Taxonomy" id="470565"/>
    <lineage>
        <taxon>Bacteria</taxon>
        <taxon>Pseudomonadati</taxon>
        <taxon>Bacteroidota</taxon>
        <taxon>Bacteroidia</taxon>
        <taxon>Bacteroidales</taxon>
        <taxon>Prevotellaceae</taxon>
        <taxon>Prevotella</taxon>
    </lineage>
</organism>
<sequence>MKQFTTNKIVLSLTLAASIFFFSSCIRKKQPLGNAITQNIPVGKFQDVQVDASVAVHFLQGKDFSVKVRGSKDLLPHMHISVKGSTLIIDEKDMPNLSNKIHFDFGDSRDRNKIDVYVTAPTYTKITQDSNSSMEFPDSITLDKLDLELNGNSSVKINSMKVNQLGIDLSGNGAVKVKNLTANDADLDISGNAAVKINFNQSNRVKLDVSGNAGINLTGTTRQPIQQNVSGNAGITDNTTRIK</sequence>
<proteinExistence type="predicted"/>
<evidence type="ECO:0000313" key="2">
    <source>
        <dbReference type="EMBL" id="MBF1414167.1"/>
    </source>
</evidence>
<feature type="domain" description="Putative auto-transporter adhesin head GIN" evidence="1">
    <location>
        <begin position="45"/>
        <end position="233"/>
    </location>
</feature>
<dbReference type="InterPro" id="IPR021255">
    <property type="entry name" value="DUF2807"/>
</dbReference>
<accession>A0A930N557</accession>
<dbReference type="EMBL" id="JABZSQ010000010">
    <property type="protein sequence ID" value="MBF1414167.1"/>
    <property type="molecule type" value="Genomic_DNA"/>
</dbReference>
<evidence type="ECO:0000313" key="3">
    <source>
        <dbReference type="Proteomes" id="UP000757461"/>
    </source>
</evidence>
<dbReference type="AlphaFoldDB" id="A0A930N557"/>
<dbReference type="Proteomes" id="UP000757461">
    <property type="component" value="Unassembled WGS sequence"/>
</dbReference>
<dbReference type="Pfam" id="PF10988">
    <property type="entry name" value="DUF2807"/>
    <property type="match status" value="1"/>
</dbReference>
<gene>
    <name evidence="2" type="ORF">HXN33_01180</name>
</gene>
<protein>
    <submittedName>
        <fullName evidence="2">DUF2807 domain-containing protein</fullName>
    </submittedName>
</protein>
<dbReference type="Gene3D" id="2.160.20.120">
    <property type="match status" value="1"/>
</dbReference>
<reference evidence="2" key="1">
    <citation type="submission" date="2020-04" db="EMBL/GenBank/DDBJ databases">
        <title>Deep metagenomics examines the oral microbiome during advanced dental caries in children, revealing novel taxa and co-occurrences with host molecules.</title>
        <authorList>
            <person name="Baker J.L."/>
            <person name="Morton J.T."/>
            <person name="Dinis M."/>
            <person name="Alvarez R."/>
            <person name="Tran N.C."/>
            <person name="Knight R."/>
            <person name="Edlund A."/>
        </authorList>
    </citation>
    <scope>NUCLEOTIDE SEQUENCE</scope>
    <source>
        <strain evidence="2">JCVI_25_bin.9</strain>
    </source>
</reference>
<comment type="caution">
    <text evidence="2">The sequence shown here is derived from an EMBL/GenBank/DDBJ whole genome shotgun (WGS) entry which is preliminary data.</text>
</comment>
<evidence type="ECO:0000259" key="1">
    <source>
        <dbReference type="Pfam" id="PF10988"/>
    </source>
</evidence>
<name>A0A930N557_9BACT</name>